<protein>
    <submittedName>
        <fullName evidence="3">PepSY domain-containing protein</fullName>
    </submittedName>
</protein>
<feature type="chain" id="PRO_5031172819" evidence="1">
    <location>
        <begin position="26"/>
        <end position="105"/>
    </location>
</feature>
<evidence type="ECO:0000259" key="2">
    <source>
        <dbReference type="Pfam" id="PF03413"/>
    </source>
</evidence>
<evidence type="ECO:0000256" key="1">
    <source>
        <dbReference type="SAM" id="SignalP"/>
    </source>
</evidence>
<gene>
    <name evidence="3" type="ORF">H1S06_05520</name>
</gene>
<organism evidence="3 4">
    <name type="scientific">Marinobacterium marinum</name>
    <dbReference type="NCBI Taxonomy" id="2756129"/>
    <lineage>
        <taxon>Bacteria</taxon>
        <taxon>Pseudomonadati</taxon>
        <taxon>Pseudomonadota</taxon>
        <taxon>Gammaproteobacteria</taxon>
        <taxon>Oceanospirillales</taxon>
        <taxon>Oceanospirillaceae</taxon>
        <taxon>Marinobacterium</taxon>
    </lineage>
</organism>
<proteinExistence type="predicted"/>
<dbReference type="Proteomes" id="UP000538931">
    <property type="component" value="Unassembled WGS sequence"/>
</dbReference>
<feature type="signal peptide" evidence="1">
    <location>
        <begin position="1"/>
        <end position="25"/>
    </location>
</feature>
<name>A0A7W2AAE9_9GAMM</name>
<comment type="caution">
    <text evidence="3">The sequence shown here is derived from an EMBL/GenBank/DDBJ whole genome shotgun (WGS) entry which is preliminary data.</text>
</comment>
<dbReference type="Gene3D" id="3.10.450.40">
    <property type="match status" value="1"/>
</dbReference>
<reference evidence="3 4" key="1">
    <citation type="submission" date="2020-07" db="EMBL/GenBank/DDBJ databases">
        <title>Bacterium isolated from marien macroalgae.</title>
        <authorList>
            <person name="Zhu K."/>
            <person name="Lu D."/>
            <person name="Du Z."/>
        </authorList>
    </citation>
    <scope>NUCLEOTIDE SEQUENCE [LARGE SCALE GENOMIC DNA]</scope>
    <source>
        <strain evidence="3 4">3-1745</strain>
    </source>
</reference>
<sequence length="105" mass="11753">MSKTVKSLVVIGLLTAALGPSFAFAGRDLNQDDVLELVRQGKIRPLTELMAQNPKRFRGHLLDVELEYDDGRLIYEIEILGDDGVVREFELDPVTGVVLKEEIED</sequence>
<dbReference type="RefSeq" id="WP_181738054.1">
    <property type="nucleotide sequence ID" value="NZ_JACEMT010000041.1"/>
</dbReference>
<dbReference type="EMBL" id="JACEMT010000041">
    <property type="protein sequence ID" value="MBA4501821.1"/>
    <property type="molecule type" value="Genomic_DNA"/>
</dbReference>
<evidence type="ECO:0000313" key="3">
    <source>
        <dbReference type="EMBL" id="MBA4501821.1"/>
    </source>
</evidence>
<keyword evidence="1" id="KW-0732">Signal</keyword>
<dbReference type="InterPro" id="IPR025711">
    <property type="entry name" value="PepSY"/>
</dbReference>
<evidence type="ECO:0000313" key="4">
    <source>
        <dbReference type="Proteomes" id="UP000538931"/>
    </source>
</evidence>
<dbReference type="Pfam" id="PF03413">
    <property type="entry name" value="PepSY"/>
    <property type="match status" value="1"/>
</dbReference>
<feature type="domain" description="PepSY" evidence="2">
    <location>
        <begin position="55"/>
        <end position="102"/>
    </location>
</feature>
<dbReference type="AlphaFoldDB" id="A0A7W2AAE9"/>
<accession>A0A7W2AAE9</accession>
<keyword evidence="4" id="KW-1185">Reference proteome</keyword>